<comment type="catalytic activity">
    <reaction evidence="1">
        <text>an L-aminoacyl-L-amino acid + H2O = 2 an L-alpha-amino acid</text>
        <dbReference type="Rhea" id="RHEA:48940"/>
        <dbReference type="ChEBI" id="CHEBI:15377"/>
        <dbReference type="ChEBI" id="CHEBI:59869"/>
        <dbReference type="ChEBI" id="CHEBI:77460"/>
        <dbReference type="EC" id="3.4.13.19"/>
    </reaction>
</comment>
<dbReference type="GO" id="GO:0006508">
    <property type="term" value="P:proteolysis"/>
    <property type="evidence" value="ECO:0007669"/>
    <property type="project" value="UniProtKB-KW"/>
</dbReference>
<comment type="cofactor">
    <cofactor evidence="1">
        <name>Zn(2+)</name>
        <dbReference type="ChEBI" id="CHEBI:29105"/>
    </cofactor>
</comment>
<dbReference type="GO" id="GO:0070573">
    <property type="term" value="F:metallodipeptidase activity"/>
    <property type="evidence" value="ECO:0007669"/>
    <property type="project" value="InterPro"/>
</dbReference>
<keyword evidence="2" id="KW-0472">Membrane</keyword>
<dbReference type="InterPro" id="IPR008257">
    <property type="entry name" value="Pept_M19"/>
</dbReference>
<gene>
    <name evidence="3" type="ORF">WG66_6812</name>
</gene>
<feature type="transmembrane region" description="Helical" evidence="2">
    <location>
        <begin position="21"/>
        <end position="43"/>
    </location>
</feature>
<dbReference type="PANTHER" id="PTHR10443:SF12">
    <property type="entry name" value="DIPEPTIDASE"/>
    <property type="match status" value="1"/>
</dbReference>
<evidence type="ECO:0000313" key="4">
    <source>
        <dbReference type="Proteomes" id="UP000054988"/>
    </source>
</evidence>
<dbReference type="SUPFAM" id="SSF51556">
    <property type="entry name" value="Metallo-dependent hydrolases"/>
    <property type="match status" value="1"/>
</dbReference>
<keyword evidence="1" id="KW-0224">Dipeptidase</keyword>
<dbReference type="CDD" id="cd01301">
    <property type="entry name" value="rDP_like"/>
    <property type="match status" value="1"/>
</dbReference>
<comment type="caution">
    <text evidence="3">The sequence shown here is derived from an EMBL/GenBank/DDBJ whole genome shotgun (WGS) entry which is preliminary data.</text>
</comment>
<dbReference type="PROSITE" id="PS51365">
    <property type="entry name" value="RENAL_DIPEPTIDASE_2"/>
    <property type="match status" value="1"/>
</dbReference>
<reference evidence="3 4" key="1">
    <citation type="submission" date="2015-12" db="EMBL/GenBank/DDBJ databases">
        <title>Draft genome sequence of Moniliophthora roreri, the causal agent of frosty pod rot of cacao.</title>
        <authorList>
            <person name="Aime M.C."/>
            <person name="Diaz-Valderrama J.R."/>
            <person name="Kijpornyongpan T."/>
            <person name="Phillips-Mora W."/>
        </authorList>
    </citation>
    <scope>NUCLEOTIDE SEQUENCE [LARGE SCALE GENOMIC DNA]</scope>
    <source>
        <strain evidence="3 4">MCA 2952</strain>
    </source>
</reference>
<accession>A0A0W0FWF9</accession>
<dbReference type="PANTHER" id="PTHR10443">
    <property type="entry name" value="MICROSOMAL DIPEPTIDASE"/>
    <property type="match status" value="1"/>
</dbReference>
<comment type="similarity">
    <text evidence="1">Belongs to the metallo-dependent hydrolases superfamily. Peptidase M19 family.</text>
</comment>
<keyword evidence="1" id="KW-0479">Metal-binding</keyword>
<keyword evidence="2" id="KW-0812">Transmembrane</keyword>
<keyword evidence="2" id="KW-1133">Transmembrane helix</keyword>
<protein>
    <recommendedName>
        <fullName evidence="1">Dipeptidase</fullName>
        <ecNumber evidence="1">3.4.13.19</ecNumber>
    </recommendedName>
</protein>
<dbReference type="EC" id="3.4.13.19" evidence="1"/>
<name>A0A0W0FWF9_MONRR</name>
<evidence type="ECO:0000313" key="3">
    <source>
        <dbReference type="EMBL" id="KTB40651.1"/>
    </source>
</evidence>
<dbReference type="eggNOG" id="KOG4127">
    <property type="taxonomic scope" value="Eukaryota"/>
</dbReference>
<keyword evidence="1" id="KW-0378">Hydrolase</keyword>
<dbReference type="Proteomes" id="UP000054988">
    <property type="component" value="Unassembled WGS sequence"/>
</dbReference>
<keyword evidence="1" id="KW-0862">Zinc</keyword>
<dbReference type="GO" id="GO:0046872">
    <property type="term" value="F:metal ion binding"/>
    <property type="evidence" value="ECO:0007669"/>
    <property type="project" value="UniProtKB-UniRule"/>
</dbReference>
<dbReference type="Pfam" id="PF01244">
    <property type="entry name" value="Peptidase_M19"/>
    <property type="match status" value="1"/>
</dbReference>
<sequence>MSSPERSPLLHSNKLEDNSRARTIVWSILTALTVAALVVFLFFQDALPDSVKLIPWIGGNPRDPMRAALSILERAPVIDGHIDLPTVARYKYANNVTAIHLESEMPMHVDIPRLRKGRVGGFFWSTYVACANPEQEGKDFVNATWRVRDTLEQIDVSKLLIEKYPTTFQLALGSEDIRVAISQGKIASLLGVEGSHQLGNSIAVLRQYHALGVRYVTLTHTCHNAFADSCGIAPGFPPLHGGLRYYMFTLFMLTPFSFIRSHSLIDEMNRLGVLVDLSHTSDDTARQALNYSKAPVLWSHSSARAIHNVPRNVPDDILELIGTGEGQKDAVVMVNFVPQFVAPDGQADVIAVANHVEHIARVAGVKHVGLGSDFDGIGSTPVGLEDVSKYPALIAELYSRGWNKHDLAGLTGANLLRVFEGAEKVSRELRATGTPPVFEWYNKRPDYPL</sequence>
<evidence type="ECO:0000256" key="1">
    <source>
        <dbReference type="RuleBase" id="RU341113"/>
    </source>
</evidence>
<organism evidence="3 4">
    <name type="scientific">Moniliophthora roreri</name>
    <name type="common">Frosty pod rot fungus</name>
    <name type="synonym">Monilia roreri</name>
    <dbReference type="NCBI Taxonomy" id="221103"/>
    <lineage>
        <taxon>Eukaryota</taxon>
        <taxon>Fungi</taxon>
        <taxon>Dikarya</taxon>
        <taxon>Basidiomycota</taxon>
        <taxon>Agaricomycotina</taxon>
        <taxon>Agaricomycetes</taxon>
        <taxon>Agaricomycetidae</taxon>
        <taxon>Agaricales</taxon>
        <taxon>Marasmiineae</taxon>
        <taxon>Marasmiaceae</taxon>
        <taxon>Moniliophthora</taxon>
    </lineage>
</organism>
<dbReference type="AlphaFoldDB" id="A0A0W0FWF9"/>
<keyword evidence="1" id="KW-0482">Metalloprotease</keyword>
<proteinExistence type="inferred from homology"/>
<dbReference type="EMBL" id="LATX01001565">
    <property type="protein sequence ID" value="KTB40651.1"/>
    <property type="molecule type" value="Genomic_DNA"/>
</dbReference>
<dbReference type="Gene3D" id="3.20.20.140">
    <property type="entry name" value="Metal-dependent hydrolases"/>
    <property type="match status" value="1"/>
</dbReference>
<evidence type="ECO:0000256" key="2">
    <source>
        <dbReference type="SAM" id="Phobius"/>
    </source>
</evidence>
<keyword evidence="1" id="KW-0645">Protease</keyword>
<dbReference type="InterPro" id="IPR032466">
    <property type="entry name" value="Metal_Hydrolase"/>
</dbReference>